<evidence type="ECO:0000313" key="11">
    <source>
        <dbReference type="EMBL" id="AFH47777.1"/>
    </source>
</evidence>
<proteinExistence type="inferred from homology"/>
<dbReference type="PATRIC" id="fig|945713.3.peg.63"/>
<evidence type="ECO:0000256" key="8">
    <source>
        <dbReference type="PIRSR" id="PIRSR000388-1"/>
    </source>
</evidence>
<dbReference type="AlphaFoldDB" id="I0AFM0"/>
<feature type="binding site" evidence="7 9">
    <location>
        <begin position="43"/>
        <end position="44"/>
    </location>
    <ligand>
        <name>3-methyl-2-oxobutanoate</name>
        <dbReference type="ChEBI" id="CHEBI:11851"/>
    </ligand>
</feature>
<evidence type="ECO:0000256" key="5">
    <source>
        <dbReference type="ARBA" id="ARBA00022679"/>
    </source>
</evidence>
<dbReference type="FunFam" id="3.20.20.60:FF:000003">
    <property type="entry name" value="3-methyl-2-oxobutanoate hydroxymethyltransferase"/>
    <property type="match status" value="1"/>
</dbReference>
<feature type="active site" description="Proton acceptor" evidence="7 8">
    <location>
        <position position="180"/>
    </location>
</feature>
<dbReference type="PIRSF" id="PIRSF000388">
    <property type="entry name" value="Pantoate_hydroxy_MeTrfase"/>
    <property type="match status" value="1"/>
</dbReference>
<keyword evidence="7 10" id="KW-0479">Metal-binding</keyword>
<feature type="binding site" evidence="7 9">
    <location>
        <position position="82"/>
    </location>
    <ligand>
        <name>3-methyl-2-oxobutanoate</name>
        <dbReference type="ChEBI" id="CHEBI:11851"/>
    </ligand>
</feature>
<comment type="cofactor">
    <cofactor evidence="7 10">
        <name>Mg(2+)</name>
        <dbReference type="ChEBI" id="CHEBI:18420"/>
    </cofactor>
    <text evidence="7 10">Binds 1 Mg(2+) ion per subunit.</text>
</comment>
<dbReference type="STRING" id="945713.IALB_0063"/>
<reference evidence="11 12" key="1">
    <citation type="journal article" date="2012" name="Front. Microbiol.">
        <title>Complete genome of Ignavibacterium album, a metabolically versatile, flagellated, facultative anaerobe from the phylum Chlorobi.</title>
        <authorList>
            <person name="Liu Z."/>
            <person name="Frigaard N.-U."/>
            <person name="Vogl K."/>
            <person name="Iino T."/>
            <person name="Ohkuma M."/>
            <person name="Overmann J."/>
            <person name="Bryant D.A."/>
        </authorList>
    </citation>
    <scope>NUCLEOTIDE SEQUENCE [LARGE SCALE GENOMIC DNA]</scope>
    <source>
        <strain evidence="12">DSM 19864 / JCM 16511 / NBRC 101810 / Mat9-16</strain>
    </source>
</reference>
<dbReference type="RefSeq" id="WP_014558937.1">
    <property type="nucleotide sequence ID" value="NC_017464.1"/>
</dbReference>
<dbReference type="InterPro" id="IPR040442">
    <property type="entry name" value="Pyrv_kinase-like_dom_sf"/>
</dbReference>
<dbReference type="GO" id="GO:0005737">
    <property type="term" value="C:cytoplasm"/>
    <property type="evidence" value="ECO:0007669"/>
    <property type="project" value="UniProtKB-SubCell"/>
</dbReference>
<dbReference type="GO" id="GO:0003864">
    <property type="term" value="F:3-methyl-2-oxobutanoate hydroxymethyltransferase activity"/>
    <property type="evidence" value="ECO:0007669"/>
    <property type="project" value="UniProtKB-UniRule"/>
</dbReference>
<keyword evidence="7 10" id="KW-0460">Magnesium</keyword>
<dbReference type="InterPro" id="IPR015813">
    <property type="entry name" value="Pyrv/PenolPyrv_kinase-like_dom"/>
</dbReference>
<comment type="pathway">
    <text evidence="1 7">Cofactor biosynthesis; (R)-pantothenate biosynthesis; (R)-pantoate from 3-methyl-2-oxobutanoate: step 1/2.</text>
</comment>
<sequence length="262" mass="28858">MKSILEFQKKKQLNIPISMVTCYDYWSAQIVQETNIDAVLVGDSAAMVMHGYETTINADVNMMLYHISAVRKGIGDKLLVADFPFLAHRKGKKFAMNVVDDFMKCGANAIKIEGAGSTIKLIKYIVESGVPVMGHLGLTPQSVNSLGGFTLQGVNKNSSEKILNDAKELEDAGCFSIVLEMIPAKVAKLITNNLSVPTIGIGAGKYTSGQILVLQDLLGFTKNFNPRFLRKYMEGYDLVKNALNKYDKDVKQKNFPSAKESY</sequence>
<accession>I0AFM0</accession>
<evidence type="ECO:0000313" key="12">
    <source>
        <dbReference type="Proteomes" id="UP000007394"/>
    </source>
</evidence>
<dbReference type="GO" id="GO:0015940">
    <property type="term" value="P:pantothenate biosynthetic process"/>
    <property type="evidence" value="ECO:0007669"/>
    <property type="project" value="UniProtKB-UniRule"/>
</dbReference>
<dbReference type="KEGG" id="ial:IALB_0063"/>
<evidence type="ECO:0000256" key="2">
    <source>
        <dbReference type="ARBA" id="ARBA00008676"/>
    </source>
</evidence>
<dbReference type="NCBIfam" id="TIGR00222">
    <property type="entry name" value="panB"/>
    <property type="match status" value="1"/>
</dbReference>
<dbReference type="UniPathway" id="UPA00028">
    <property type="reaction ID" value="UER00003"/>
</dbReference>
<dbReference type="GO" id="GO:0000287">
    <property type="term" value="F:magnesium ion binding"/>
    <property type="evidence" value="ECO:0007669"/>
    <property type="project" value="TreeGrafter"/>
</dbReference>
<protein>
    <recommendedName>
        <fullName evidence="7">3-methyl-2-oxobutanoate hydroxymethyltransferase</fullName>
        <ecNumber evidence="7">2.1.2.11</ecNumber>
    </recommendedName>
    <alternativeName>
        <fullName evidence="7">Ketopantoate hydroxymethyltransferase</fullName>
        <shortName evidence="7">KPHMT</shortName>
    </alternativeName>
</protein>
<evidence type="ECO:0000256" key="1">
    <source>
        <dbReference type="ARBA" id="ARBA00005033"/>
    </source>
</evidence>
<evidence type="ECO:0000256" key="9">
    <source>
        <dbReference type="PIRSR" id="PIRSR000388-2"/>
    </source>
</evidence>
<comment type="catalytic activity">
    <reaction evidence="7">
        <text>(6R)-5,10-methylene-5,6,7,8-tetrahydrofolate + 3-methyl-2-oxobutanoate + H2O = 2-dehydropantoate + (6S)-5,6,7,8-tetrahydrofolate</text>
        <dbReference type="Rhea" id="RHEA:11824"/>
        <dbReference type="ChEBI" id="CHEBI:11561"/>
        <dbReference type="ChEBI" id="CHEBI:11851"/>
        <dbReference type="ChEBI" id="CHEBI:15377"/>
        <dbReference type="ChEBI" id="CHEBI:15636"/>
        <dbReference type="ChEBI" id="CHEBI:57453"/>
        <dbReference type="EC" id="2.1.2.11"/>
    </reaction>
</comment>
<gene>
    <name evidence="7 11" type="primary">panB</name>
    <name evidence="11" type="ordered locus">IALB_0063</name>
</gene>
<dbReference type="SUPFAM" id="SSF51621">
    <property type="entry name" value="Phosphoenolpyruvate/pyruvate domain"/>
    <property type="match status" value="1"/>
</dbReference>
<dbReference type="Pfam" id="PF02548">
    <property type="entry name" value="Pantoate_transf"/>
    <property type="match status" value="1"/>
</dbReference>
<comment type="function">
    <text evidence="6 7">Catalyzes the reversible reaction in which hydroxymethyl group from 5,10-methylenetetrahydrofolate is transferred onto alpha-ketoisovalerate to form ketopantoate.</text>
</comment>
<evidence type="ECO:0000256" key="6">
    <source>
        <dbReference type="ARBA" id="ARBA00056497"/>
    </source>
</evidence>
<feature type="binding site" evidence="7 10">
    <location>
        <position position="113"/>
    </location>
    <ligand>
        <name>Mg(2+)</name>
        <dbReference type="ChEBI" id="CHEBI:18420"/>
    </ligand>
</feature>
<dbReference type="GO" id="GO:0032259">
    <property type="term" value="P:methylation"/>
    <property type="evidence" value="ECO:0007669"/>
    <property type="project" value="UniProtKB-KW"/>
</dbReference>
<name>I0AFM0_IGNAJ</name>
<dbReference type="GO" id="GO:0008168">
    <property type="term" value="F:methyltransferase activity"/>
    <property type="evidence" value="ECO:0007669"/>
    <property type="project" value="UniProtKB-KW"/>
</dbReference>
<dbReference type="HOGENOM" id="CLU_036645_1_0_10"/>
<dbReference type="PANTHER" id="PTHR20881:SF0">
    <property type="entry name" value="3-METHYL-2-OXOBUTANOATE HYDROXYMETHYLTRANSFERASE"/>
    <property type="match status" value="1"/>
</dbReference>
<keyword evidence="11" id="KW-0489">Methyltransferase</keyword>
<dbReference type="OrthoDB" id="9781789at2"/>
<feature type="binding site" evidence="7 10">
    <location>
        <position position="43"/>
    </location>
    <ligand>
        <name>Mg(2+)</name>
        <dbReference type="ChEBI" id="CHEBI:18420"/>
    </ligand>
</feature>
<dbReference type="Proteomes" id="UP000007394">
    <property type="component" value="Chromosome"/>
</dbReference>
<keyword evidence="4 7" id="KW-0566">Pantothenate biosynthesis</keyword>
<organism evidence="11 12">
    <name type="scientific">Ignavibacterium album (strain DSM 19864 / JCM 16511 / NBRC 101810 / Mat9-16)</name>
    <dbReference type="NCBI Taxonomy" id="945713"/>
    <lineage>
        <taxon>Bacteria</taxon>
        <taxon>Pseudomonadati</taxon>
        <taxon>Ignavibacteriota</taxon>
        <taxon>Ignavibacteria</taxon>
        <taxon>Ignavibacteriales</taxon>
        <taxon>Ignavibacteriaceae</taxon>
        <taxon>Ignavibacterium</taxon>
    </lineage>
</organism>
<dbReference type="PANTHER" id="PTHR20881">
    <property type="entry name" value="3-METHYL-2-OXOBUTANOATE HYDROXYMETHYLTRANSFERASE"/>
    <property type="match status" value="1"/>
</dbReference>
<dbReference type="HAMAP" id="MF_00156">
    <property type="entry name" value="PanB"/>
    <property type="match status" value="1"/>
</dbReference>
<dbReference type="NCBIfam" id="NF001452">
    <property type="entry name" value="PRK00311.1"/>
    <property type="match status" value="1"/>
</dbReference>
<feature type="binding site" evidence="7 9">
    <location>
        <position position="111"/>
    </location>
    <ligand>
        <name>3-methyl-2-oxobutanoate</name>
        <dbReference type="ChEBI" id="CHEBI:11851"/>
    </ligand>
</feature>
<keyword evidence="5 7" id="KW-0808">Transferase</keyword>
<evidence type="ECO:0000256" key="4">
    <source>
        <dbReference type="ARBA" id="ARBA00022655"/>
    </source>
</evidence>
<comment type="similarity">
    <text evidence="2 7">Belongs to the PanB family.</text>
</comment>
<evidence type="ECO:0000256" key="7">
    <source>
        <dbReference type="HAMAP-Rule" id="MF_00156"/>
    </source>
</evidence>
<comment type="subcellular location">
    <subcellularLocation>
        <location evidence="7">Cytoplasm</location>
    </subcellularLocation>
</comment>
<dbReference type="eggNOG" id="COG0413">
    <property type="taxonomic scope" value="Bacteria"/>
</dbReference>
<evidence type="ECO:0000256" key="3">
    <source>
        <dbReference type="ARBA" id="ARBA00011424"/>
    </source>
</evidence>
<feature type="binding site" evidence="7 10">
    <location>
        <position position="82"/>
    </location>
    <ligand>
        <name>Mg(2+)</name>
        <dbReference type="ChEBI" id="CHEBI:18420"/>
    </ligand>
</feature>
<dbReference type="EC" id="2.1.2.11" evidence="7"/>
<dbReference type="InterPro" id="IPR003700">
    <property type="entry name" value="Pantoate_hydroxy_MeTrfase"/>
</dbReference>
<dbReference type="Gene3D" id="3.20.20.60">
    <property type="entry name" value="Phosphoenolpyruvate-binding domains"/>
    <property type="match status" value="1"/>
</dbReference>
<keyword evidence="12" id="KW-1185">Reference proteome</keyword>
<dbReference type="CDD" id="cd06557">
    <property type="entry name" value="KPHMT-like"/>
    <property type="match status" value="1"/>
</dbReference>
<evidence type="ECO:0000256" key="10">
    <source>
        <dbReference type="PIRSR" id="PIRSR000388-3"/>
    </source>
</evidence>
<dbReference type="EMBL" id="CP003418">
    <property type="protein sequence ID" value="AFH47777.1"/>
    <property type="molecule type" value="Genomic_DNA"/>
</dbReference>
<comment type="subunit">
    <text evidence="3 7">Homodecamer; pentamer of dimers.</text>
</comment>
<keyword evidence="7" id="KW-0963">Cytoplasm</keyword>